<accession>A0A3S9SWL6</accession>
<dbReference type="EMBL" id="CP016379">
    <property type="protein sequence ID" value="AZR72681.1"/>
    <property type="molecule type" value="Genomic_DNA"/>
</dbReference>
<dbReference type="CDD" id="cd07197">
    <property type="entry name" value="nitrilase"/>
    <property type="match status" value="1"/>
</dbReference>
<evidence type="ECO:0000313" key="4">
    <source>
        <dbReference type="Proteomes" id="UP000267250"/>
    </source>
</evidence>
<organism evidence="3 4">
    <name type="scientific">Anoxybacter fermentans</name>
    <dbReference type="NCBI Taxonomy" id="1323375"/>
    <lineage>
        <taxon>Bacteria</taxon>
        <taxon>Bacillati</taxon>
        <taxon>Bacillota</taxon>
        <taxon>Clostridia</taxon>
        <taxon>Halanaerobiales</taxon>
        <taxon>Anoxybacter</taxon>
    </lineage>
</organism>
<dbReference type="PANTHER" id="PTHR43674:SF16">
    <property type="entry name" value="CARBON-NITROGEN FAMILY, PUTATIVE (AFU_ORTHOLOGUE AFUA_5G02350)-RELATED"/>
    <property type="match status" value="1"/>
</dbReference>
<dbReference type="AlphaFoldDB" id="A0A3S9SWL6"/>
<dbReference type="InterPro" id="IPR050345">
    <property type="entry name" value="Aliph_Amidase/BUP"/>
</dbReference>
<evidence type="ECO:0000259" key="2">
    <source>
        <dbReference type="PROSITE" id="PS50263"/>
    </source>
</evidence>
<evidence type="ECO:0000313" key="3">
    <source>
        <dbReference type="EMBL" id="AZR72681.1"/>
    </source>
</evidence>
<protein>
    <submittedName>
        <fullName evidence="3">Nitrilase</fullName>
    </submittedName>
</protein>
<dbReference type="InterPro" id="IPR036526">
    <property type="entry name" value="C-N_Hydrolase_sf"/>
</dbReference>
<proteinExistence type="predicted"/>
<sequence>MKEFVAAGVQIAIKPNDVEANLEKIVKWIDKAVYEYEAELIVFAETITTGFTPNMSAEELWDLVDTIPGRLTGPVAEAAKKHGVYVVLPTYERGPSRGIVYNSAALIGPEGEIVGVYRKTHPFPTERKAAGGWCTPGTSAEVYETKLGKIGMIICYDGDFPELCRLLAVKGAEVIVRPSALLRSYEIWEMTNMARAYDNHVYMIGVNSIGPDAGGNYYFGHSMIVSPIAQKLALARGTEEIIAVKLNPDPLKYISYGTKSPMIFDHLEDRHIAIYKDILKEAKSQFEPARRIPYEKKAFSEDKNE</sequence>
<reference evidence="3 4" key="1">
    <citation type="submission" date="2016-07" db="EMBL/GenBank/DDBJ databases">
        <title>Genome and transcriptome analysis of iron-reducing fermentative bacteria Anoxybacter fermentans.</title>
        <authorList>
            <person name="Zeng X."/>
            <person name="Shao Z."/>
        </authorList>
    </citation>
    <scope>NUCLEOTIDE SEQUENCE [LARGE SCALE GENOMIC DNA]</scope>
    <source>
        <strain evidence="3 4">DY22613</strain>
    </source>
</reference>
<feature type="domain" description="CN hydrolase" evidence="2">
    <location>
        <begin position="4"/>
        <end position="248"/>
    </location>
</feature>
<dbReference type="Proteomes" id="UP000267250">
    <property type="component" value="Chromosome"/>
</dbReference>
<dbReference type="PROSITE" id="PS50263">
    <property type="entry name" value="CN_HYDROLASE"/>
    <property type="match status" value="1"/>
</dbReference>
<dbReference type="Gene3D" id="3.60.110.10">
    <property type="entry name" value="Carbon-nitrogen hydrolase"/>
    <property type="match status" value="1"/>
</dbReference>
<keyword evidence="1" id="KW-0378">Hydrolase</keyword>
<keyword evidence="4" id="KW-1185">Reference proteome</keyword>
<dbReference type="GO" id="GO:0016811">
    <property type="term" value="F:hydrolase activity, acting on carbon-nitrogen (but not peptide) bonds, in linear amides"/>
    <property type="evidence" value="ECO:0007669"/>
    <property type="project" value="TreeGrafter"/>
</dbReference>
<dbReference type="KEGG" id="aft:BBF96_04315"/>
<dbReference type="InterPro" id="IPR003010">
    <property type="entry name" value="C-N_Hydrolase"/>
</dbReference>
<dbReference type="SUPFAM" id="SSF56317">
    <property type="entry name" value="Carbon-nitrogen hydrolase"/>
    <property type="match status" value="1"/>
</dbReference>
<dbReference type="PANTHER" id="PTHR43674">
    <property type="entry name" value="NITRILASE C965.09-RELATED"/>
    <property type="match status" value="1"/>
</dbReference>
<dbReference type="Pfam" id="PF00795">
    <property type="entry name" value="CN_hydrolase"/>
    <property type="match status" value="1"/>
</dbReference>
<name>A0A3S9SWL6_9FIRM</name>
<evidence type="ECO:0000256" key="1">
    <source>
        <dbReference type="ARBA" id="ARBA00022801"/>
    </source>
</evidence>
<gene>
    <name evidence="3" type="ORF">BBF96_04315</name>
</gene>
<dbReference type="RefSeq" id="WP_127016012.1">
    <property type="nucleotide sequence ID" value="NZ_CP016379.1"/>
</dbReference>
<dbReference type="OrthoDB" id="9811121at2"/>